<dbReference type="Gene3D" id="1.10.101.10">
    <property type="entry name" value="PGBD-like superfamily/PGBD"/>
    <property type="match status" value="1"/>
</dbReference>
<dbReference type="InterPro" id="IPR036365">
    <property type="entry name" value="PGBD-like_sf"/>
</dbReference>
<evidence type="ECO:0000259" key="2">
    <source>
        <dbReference type="Pfam" id="PF01464"/>
    </source>
</evidence>
<dbReference type="Gene3D" id="1.10.530.10">
    <property type="match status" value="1"/>
</dbReference>
<dbReference type="Pfam" id="PF01464">
    <property type="entry name" value="SLT"/>
    <property type="match status" value="1"/>
</dbReference>
<keyword evidence="5" id="KW-1185">Reference proteome</keyword>
<name>A0ABR7RU53_9PROT</name>
<dbReference type="SUPFAM" id="SSF53955">
    <property type="entry name" value="Lysozyme-like"/>
    <property type="match status" value="1"/>
</dbReference>
<feature type="domain" description="Transglycosylase SLT" evidence="2">
    <location>
        <begin position="188"/>
        <end position="304"/>
    </location>
</feature>
<comment type="similarity">
    <text evidence="1">Belongs to the virb1 family.</text>
</comment>
<evidence type="ECO:0000313" key="5">
    <source>
        <dbReference type="Proteomes" id="UP000626026"/>
    </source>
</evidence>
<dbReference type="InterPro" id="IPR002477">
    <property type="entry name" value="Peptidoglycan-bd-like"/>
</dbReference>
<dbReference type="InterPro" id="IPR036366">
    <property type="entry name" value="PGBDSf"/>
</dbReference>
<feature type="domain" description="Peptidoglycan binding-like" evidence="3">
    <location>
        <begin position="34"/>
        <end position="96"/>
    </location>
</feature>
<dbReference type="EMBL" id="JACTVA010000077">
    <property type="protein sequence ID" value="MBC9209858.1"/>
    <property type="molecule type" value="Genomic_DNA"/>
</dbReference>
<comment type="caution">
    <text evidence="4">The sequence shown here is derived from an EMBL/GenBank/DDBJ whole genome shotgun (WGS) entry which is preliminary data.</text>
</comment>
<gene>
    <name evidence="4" type="ORF">IBL26_23675</name>
</gene>
<dbReference type="SUPFAM" id="SSF47090">
    <property type="entry name" value="PGBD-like"/>
    <property type="match status" value="1"/>
</dbReference>
<evidence type="ECO:0000259" key="3">
    <source>
        <dbReference type="Pfam" id="PF01471"/>
    </source>
</evidence>
<protein>
    <submittedName>
        <fullName evidence="4">Peptidoglycan-binding protein</fullName>
    </submittedName>
</protein>
<evidence type="ECO:0000256" key="1">
    <source>
        <dbReference type="ARBA" id="ARBA00009387"/>
    </source>
</evidence>
<sequence>MSDSLATAGESRDATMAAAPLLTRTLRFTRPMMRGDDVVWLQTRLQANGWGPAVAGSVRAIDGLFGPGTEGAVRNFQKAYGLQVDGIVGPITWSRLMLGPSLDTGSLDAANLAAEALKRVQASFLPQRHLQPDALAALAQWHSRFSGGGQWRLTTQGLEVRNDSIPASAGLDARTALVLRDWFGAEIRTQARKSGVPVELIVATICTESAGSARDRASCAAAERKEKGFRSEAATPHRISIGCMQTLISTACGTLGRTVSGAELRDPAVSIEAGTAYIAQQAGRTLLDPPVVACAYNAGSVRHEPSASNRWRMVQYPVGTSAHADRFVSFFNACLRLLQREPGLAADAPSFAAALAGGGLAAPPPVAPPLAPPPPA</sequence>
<evidence type="ECO:0000313" key="4">
    <source>
        <dbReference type="EMBL" id="MBC9209858.1"/>
    </source>
</evidence>
<proteinExistence type="inferred from homology"/>
<dbReference type="Pfam" id="PF01471">
    <property type="entry name" value="PG_binding_1"/>
    <property type="match status" value="1"/>
</dbReference>
<dbReference type="RefSeq" id="WP_187786983.1">
    <property type="nucleotide sequence ID" value="NZ_JACTVA010000077.1"/>
</dbReference>
<organism evidence="4 5">
    <name type="scientific">Teichococcus aerophilus</name>
    <dbReference type="NCBI Taxonomy" id="1224513"/>
    <lineage>
        <taxon>Bacteria</taxon>
        <taxon>Pseudomonadati</taxon>
        <taxon>Pseudomonadota</taxon>
        <taxon>Alphaproteobacteria</taxon>
        <taxon>Acetobacterales</taxon>
        <taxon>Roseomonadaceae</taxon>
        <taxon>Roseomonas</taxon>
    </lineage>
</organism>
<feature type="non-terminal residue" evidence="4">
    <location>
        <position position="376"/>
    </location>
</feature>
<accession>A0ABR7RU53</accession>
<dbReference type="Proteomes" id="UP000626026">
    <property type="component" value="Unassembled WGS sequence"/>
</dbReference>
<dbReference type="InterPro" id="IPR023346">
    <property type="entry name" value="Lysozyme-like_dom_sf"/>
</dbReference>
<reference evidence="4 5" key="1">
    <citation type="journal article" date="2013" name="Int. J. Syst. Evol. Microbiol.">
        <title>Roseomonas aerophila sp. nov., isolated from air.</title>
        <authorList>
            <person name="Kim S.J."/>
            <person name="Weon H.Y."/>
            <person name="Ahn J.H."/>
            <person name="Hong S.B."/>
            <person name="Seok S.J."/>
            <person name="Whang K.S."/>
            <person name="Kwon S.W."/>
        </authorList>
    </citation>
    <scope>NUCLEOTIDE SEQUENCE [LARGE SCALE GENOMIC DNA]</scope>
    <source>
        <strain evidence="4 5">NBRC 108923</strain>
    </source>
</reference>
<dbReference type="InterPro" id="IPR008258">
    <property type="entry name" value="Transglycosylase_SLT_dom_1"/>
</dbReference>